<feature type="non-terminal residue" evidence="1">
    <location>
        <position position="1"/>
    </location>
</feature>
<gene>
    <name evidence="1" type="ORF">LTS18_001688</name>
</gene>
<evidence type="ECO:0000313" key="2">
    <source>
        <dbReference type="Proteomes" id="UP001186974"/>
    </source>
</evidence>
<sequence>KLVPAGKGRLVIQRKSDKQTRQQDVETEEEEGDGVENYTGVGISVSFNSKHDEQQRIQQLSGGQKSLCALALVFAIQRCDPAPFYLFDEIDANLDAQYRTAVAAMLQQLSEGGQFICTTFRPEMVLVAEKCYGVSYSNKTSSIDVVEREAALEFVEGQRQ</sequence>
<organism evidence="1 2">
    <name type="scientific">Coniosporium uncinatum</name>
    <dbReference type="NCBI Taxonomy" id="93489"/>
    <lineage>
        <taxon>Eukaryota</taxon>
        <taxon>Fungi</taxon>
        <taxon>Dikarya</taxon>
        <taxon>Ascomycota</taxon>
        <taxon>Pezizomycotina</taxon>
        <taxon>Dothideomycetes</taxon>
        <taxon>Dothideomycetes incertae sedis</taxon>
        <taxon>Coniosporium</taxon>
    </lineage>
</organism>
<keyword evidence="2" id="KW-1185">Reference proteome</keyword>
<accession>A0ACC3CSL9</accession>
<protein>
    <submittedName>
        <fullName evidence="1">Uncharacterized protein</fullName>
    </submittedName>
</protein>
<dbReference type="Proteomes" id="UP001186974">
    <property type="component" value="Unassembled WGS sequence"/>
</dbReference>
<dbReference type="EMBL" id="JAWDJW010012159">
    <property type="protein sequence ID" value="KAK3044290.1"/>
    <property type="molecule type" value="Genomic_DNA"/>
</dbReference>
<comment type="caution">
    <text evidence="1">The sequence shown here is derived from an EMBL/GenBank/DDBJ whole genome shotgun (WGS) entry which is preliminary data.</text>
</comment>
<proteinExistence type="predicted"/>
<reference evidence="1" key="1">
    <citation type="submission" date="2024-09" db="EMBL/GenBank/DDBJ databases">
        <title>Black Yeasts Isolated from many extreme environments.</title>
        <authorList>
            <person name="Coleine C."/>
            <person name="Stajich J.E."/>
            <person name="Selbmann L."/>
        </authorList>
    </citation>
    <scope>NUCLEOTIDE SEQUENCE</scope>
    <source>
        <strain evidence="1">CCFEE 5737</strain>
    </source>
</reference>
<evidence type="ECO:0000313" key="1">
    <source>
        <dbReference type="EMBL" id="KAK3044290.1"/>
    </source>
</evidence>
<name>A0ACC3CSL9_9PEZI</name>